<organism evidence="6 7">
    <name type="scientific">Alkalihalophilus pseudofirmus</name>
    <name type="common">Bacillus pseudofirmus</name>
    <dbReference type="NCBI Taxonomy" id="79885"/>
    <lineage>
        <taxon>Bacteria</taxon>
        <taxon>Bacillati</taxon>
        <taxon>Bacillota</taxon>
        <taxon>Bacilli</taxon>
        <taxon>Bacillales</taxon>
        <taxon>Bacillaceae</taxon>
        <taxon>Alkalihalophilus</taxon>
    </lineage>
</organism>
<dbReference type="InterPro" id="IPR003646">
    <property type="entry name" value="SH3-like_bac-type"/>
</dbReference>
<reference evidence="6" key="1">
    <citation type="submission" date="2023-10" db="EMBL/GenBank/DDBJ databases">
        <title>Screening of Alkalihalophilus pseudofirmusBZ-TG-HK211 and Its Alleviation of Salt Stress on Rapeseed Growth.</title>
        <authorList>
            <person name="Zhao B."/>
            <person name="Guo T."/>
        </authorList>
    </citation>
    <scope>NUCLEOTIDE SEQUENCE</scope>
    <source>
        <strain evidence="6">BZ-TG-HK211</strain>
    </source>
</reference>
<dbReference type="InterPro" id="IPR008258">
    <property type="entry name" value="Transglycosylase_SLT_dom_1"/>
</dbReference>
<evidence type="ECO:0000256" key="1">
    <source>
        <dbReference type="ARBA" id="ARBA00022729"/>
    </source>
</evidence>
<feature type="chain" id="PRO_5042535647" evidence="3">
    <location>
        <begin position="29"/>
        <end position="500"/>
    </location>
</feature>
<sequence length="500" mass="55138">MKKLVKNGLFTFGFIGLLSVNLPTSVLAAETVAERCQYEAVVGVNPAFQTTNCLLTEMALDYNIPPEVVKAIAERESSWVQFNSDGTPNISSDNGIGMMQLTNQANFDQERLETDVLYNIEAGVKVLDEMFTRGNLPVINDNDRDVIESWYFAVMAYNGIKPQNSPVRQASGERNESAYQELVYSLINRSEQGTTTKQLSFEPSDFNYDPTSDANIEFPVGHFTFDDLTKTKYLFDIGEKVETNTRANFRTSPSTQNNLITTLPAGEVLTITGAFTYDEVSPNNQFVWYPVKRTDGKEGYITSGNLNPLSGESVEPAPPVEPEEPVTFSDVPVTHYAYDEIHYLANNNIVGGVGHGRFDPTAPLTRAQAATMLTRALGTSTNAPNPGFKDVSTTHYFYSGIASAVESGFFVKADNFYPERTLTRGEMAAILDRAFDFPQAVGSHPFTDASGIFEYNITNVYEAGVTSGVTPTTFAPRNTIDRGQFAAFLARSLNEEFRAQ</sequence>
<feature type="signal peptide" evidence="3">
    <location>
        <begin position="1"/>
        <end position="28"/>
    </location>
</feature>
<feature type="region of interest" description="Disordered" evidence="2">
    <location>
        <begin position="303"/>
        <end position="324"/>
    </location>
</feature>
<feature type="domain" description="SLH" evidence="4">
    <location>
        <begin position="388"/>
        <end position="445"/>
    </location>
</feature>
<dbReference type="InterPro" id="IPR023346">
    <property type="entry name" value="Lysozyme-like_dom_sf"/>
</dbReference>
<dbReference type="EMBL" id="JAWJAY010000001">
    <property type="protein sequence ID" value="MDV2883783.1"/>
    <property type="molecule type" value="Genomic_DNA"/>
</dbReference>
<dbReference type="Pfam" id="PF01464">
    <property type="entry name" value="SLT"/>
    <property type="match status" value="1"/>
</dbReference>
<name>A0AAJ2KXW8_ALKPS</name>
<keyword evidence="1 3" id="KW-0732">Signal</keyword>
<evidence type="ECO:0000256" key="2">
    <source>
        <dbReference type="SAM" id="MobiDB-lite"/>
    </source>
</evidence>
<feature type="domain" description="SH3b" evidence="5">
    <location>
        <begin position="237"/>
        <end position="310"/>
    </location>
</feature>
<evidence type="ECO:0000313" key="6">
    <source>
        <dbReference type="EMBL" id="MDV2883783.1"/>
    </source>
</evidence>
<comment type="caution">
    <text evidence="6">The sequence shown here is derived from an EMBL/GenBank/DDBJ whole genome shotgun (WGS) entry which is preliminary data.</text>
</comment>
<dbReference type="Gene3D" id="1.10.530.10">
    <property type="match status" value="1"/>
</dbReference>
<gene>
    <name evidence="6" type="ORF">RYX45_01220</name>
</gene>
<dbReference type="InterPro" id="IPR051465">
    <property type="entry name" value="Cell_Envelope_Struct_Comp"/>
</dbReference>
<dbReference type="SUPFAM" id="SSF53955">
    <property type="entry name" value="Lysozyme-like"/>
    <property type="match status" value="1"/>
</dbReference>
<evidence type="ECO:0000259" key="4">
    <source>
        <dbReference type="PROSITE" id="PS51272"/>
    </source>
</evidence>
<proteinExistence type="predicted"/>
<feature type="domain" description="SLH" evidence="4">
    <location>
        <begin position="324"/>
        <end position="387"/>
    </location>
</feature>
<dbReference type="RefSeq" id="WP_323465634.1">
    <property type="nucleotide sequence ID" value="NZ_CP144224.1"/>
</dbReference>
<dbReference type="Gene3D" id="2.30.30.40">
    <property type="entry name" value="SH3 Domains"/>
    <property type="match status" value="1"/>
</dbReference>
<dbReference type="PANTHER" id="PTHR43308">
    <property type="entry name" value="OUTER MEMBRANE PROTEIN ALPHA-RELATED"/>
    <property type="match status" value="1"/>
</dbReference>
<dbReference type="PROSITE" id="PS51272">
    <property type="entry name" value="SLH"/>
    <property type="match status" value="2"/>
</dbReference>
<dbReference type="AlphaFoldDB" id="A0AAJ2KXW8"/>
<dbReference type="PANTHER" id="PTHR43308:SF1">
    <property type="entry name" value="OUTER MEMBRANE PROTEIN ALPHA"/>
    <property type="match status" value="1"/>
</dbReference>
<protein>
    <submittedName>
        <fullName evidence="6">S-layer homology domain-containing protein</fullName>
    </submittedName>
</protein>
<dbReference type="Proteomes" id="UP001285636">
    <property type="component" value="Unassembled WGS sequence"/>
</dbReference>
<accession>A0AAJ2KXW8</accession>
<dbReference type="Pfam" id="PF08239">
    <property type="entry name" value="SH3_3"/>
    <property type="match status" value="1"/>
</dbReference>
<evidence type="ECO:0000259" key="5">
    <source>
        <dbReference type="PROSITE" id="PS51781"/>
    </source>
</evidence>
<dbReference type="InterPro" id="IPR001119">
    <property type="entry name" value="SLH_dom"/>
</dbReference>
<evidence type="ECO:0000313" key="7">
    <source>
        <dbReference type="Proteomes" id="UP001285636"/>
    </source>
</evidence>
<dbReference type="PROSITE" id="PS51781">
    <property type="entry name" value="SH3B"/>
    <property type="match status" value="1"/>
</dbReference>
<evidence type="ECO:0000256" key="3">
    <source>
        <dbReference type="SAM" id="SignalP"/>
    </source>
</evidence>
<dbReference type="Pfam" id="PF00395">
    <property type="entry name" value="SLH"/>
    <property type="match status" value="3"/>
</dbReference>